<gene>
    <name evidence="3" type="primary">groES</name>
</gene>
<sequence length="97" mass="10924">MSKLNPVNGNVILRPIENEEETIGNIIIPDMGQELPDIGEVVAVSNIYNFHTGEYIPSFIKKGMKVLLPKIGAQRIKIDNQDYWITNQTSILSILEE</sequence>
<keyword evidence="2" id="KW-0143">Chaperone</keyword>
<comment type="similarity">
    <text evidence="1">Belongs to the GroES chaperonin family.</text>
</comment>
<dbReference type="PANTHER" id="PTHR10772:SF63">
    <property type="entry name" value="20 KDA CHAPERONIN, CHLOROPLASTIC"/>
    <property type="match status" value="1"/>
</dbReference>
<dbReference type="Pfam" id="PF00166">
    <property type="entry name" value="Cpn10"/>
    <property type="match status" value="1"/>
</dbReference>
<dbReference type="GO" id="GO:0046872">
    <property type="term" value="F:metal ion binding"/>
    <property type="evidence" value="ECO:0007669"/>
    <property type="project" value="TreeGrafter"/>
</dbReference>
<dbReference type="GO" id="GO:0051082">
    <property type="term" value="F:unfolded protein binding"/>
    <property type="evidence" value="ECO:0007669"/>
    <property type="project" value="TreeGrafter"/>
</dbReference>
<dbReference type="GO" id="GO:0044183">
    <property type="term" value="F:protein folding chaperone"/>
    <property type="evidence" value="ECO:0007669"/>
    <property type="project" value="InterPro"/>
</dbReference>
<dbReference type="InterPro" id="IPR037124">
    <property type="entry name" value="Chaperonin_GroES_sf"/>
</dbReference>
<dbReference type="GO" id="GO:0005524">
    <property type="term" value="F:ATP binding"/>
    <property type="evidence" value="ECO:0007669"/>
    <property type="project" value="InterPro"/>
</dbReference>
<proteinExistence type="inferred from homology"/>
<dbReference type="EMBL" id="KU971232">
    <property type="protein sequence ID" value="ASN63826.1"/>
    <property type="molecule type" value="Genomic_DNA"/>
</dbReference>
<dbReference type="PRINTS" id="PR00297">
    <property type="entry name" value="CHAPERONIN10"/>
</dbReference>
<dbReference type="InterPro" id="IPR020818">
    <property type="entry name" value="Chaperonin_GroES"/>
</dbReference>
<dbReference type="GO" id="GO:0051087">
    <property type="term" value="F:protein-folding chaperone binding"/>
    <property type="evidence" value="ECO:0007669"/>
    <property type="project" value="TreeGrafter"/>
</dbReference>
<evidence type="ECO:0000256" key="2">
    <source>
        <dbReference type="ARBA" id="ARBA00023186"/>
    </source>
</evidence>
<accession>A0A221S4D4</accession>
<organism evidence="3">
    <name type="scientific">uncultured virus</name>
    <dbReference type="NCBI Taxonomy" id="340016"/>
    <lineage>
        <taxon>Viruses</taxon>
        <taxon>environmental samples</taxon>
    </lineage>
</organism>
<dbReference type="SUPFAM" id="SSF50129">
    <property type="entry name" value="GroES-like"/>
    <property type="match status" value="1"/>
</dbReference>
<dbReference type="PANTHER" id="PTHR10772">
    <property type="entry name" value="10 KDA HEAT SHOCK PROTEIN"/>
    <property type="match status" value="1"/>
</dbReference>
<dbReference type="SMART" id="SM00883">
    <property type="entry name" value="Cpn10"/>
    <property type="match status" value="1"/>
</dbReference>
<dbReference type="Gene3D" id="2.30.33.40">
    <property type="entry name" value="GroES chaperonin"/>
    <property type="match status" value="1"/>
</dbReference>
<protein>
    <submittedName>
        <fullName evidence="3">Co-chaperonin GroES</fullName>
    </submittedName>
</protein>
<name>A0A221S4D4_9VIRU</name>
<reference evidence="3" key="1">
    <citation type="submission" date="2016-03" db="EMBL/GenBank/DDBJ databases">
        <title>Novel chaperonins are prevalent in the virioplankton and link to viral biology and ecology.</title>
        <authorList>
            <person name="Marine R.L."/>
            <person name="Nasko D.J."/>
            <person name="Polson S.W."/>
            <person name="Wommack K.E."/>
        </authorList>
    </citation>
    <scope>NUCLEOTIDE SEQUENCE</scope>
</reference>
<evidence type="ECO:0000256" key="1">
    <source>
        <dbReference type="ARBA" id="ARBA00006975"/>
    </source>
</evidence>
<dbReference type="CDD" id="cd00320">
    <property type="entry name" value="cpn10"/>
    <property type="match status" value="1"/>
</dbReference>
<evidence type="ECO:0000313" key="3">
    <source>
        <dbReference type="EMBL" id="ASN63826.1"/>
    </source>
</evidence>
<dbReference type="InterPro" id="IPR011032">
    <property type="entry name" value="GroES-like_sf"/>
</dbReference>